<gene>
    <name evidence="3" type="ORF">HNR70_002445</name>
</gene>
<sequence>MRVATARRPSRARAVLGTVASMLAVAALAAGCTGGSSSPEESSPAASESAASEATASDSGGTAAGGSEGAADGGAGASDGGGATAVAVPQDPYPVTPAPEGFVPPEPCTGEGAYFTEVGTSATPDLPERAGESLTVDLVSIEGDQAQLRATIGDSPARDIEPMTLGEIVTLDLWTLSVTSVCEGTQQVEFDLID</sequence>
<accession>A0A841AH88</accession>
<name>A0A841AH88_9MICO</name>
<dbReference type="PROSITE" id="PS51257">
    <property type="entry name" value="PROKAR_LIPOPROTEIN"/>
    <property type="match status" value="1"/>
</dbReference>
<feature type="signal peptide" evidence="2">
    <location>
        <begin position="1"/>
        <end position="29"/>
    </location>
</feature>
<dbReference type="EMBL" id="JACHLZ010000001">
    <property type="protein sequence ID" value="MBB5832632.1"/>
    <property type="molecule type" value="Genomic_DNA"/>
</dbReference>
<feature type="chain" id="PRO_5032933973" evidence="2">
    <location>
        <begin position="30"/>
        <end position="194"/>
    </location>
</feature>
<feature type="compositionally biased region" description="Low complexity" evidence="1">
    <location>
        <begin position="30"/>
        <end position="61"/>
    </location>
</feature>
<feature type="compositionally biased region" description="Pro residues" evidence="1">
    <location>
        <begin position="91"/>
        <end position="104"/>
    </location>
</feature>
<feature type="compositionally biased region" description="Gly residues" evidence="1">
    <location>
        <begin position="62"/>
        <end position="83"/>
    </location>
</feature>
<evidence type="ECO:0000256" key="1">
    <source>
        <dbReference type="SAM" id="MobiDB-lite"/>
    </source>
</evidence>
<protein>
    <submittedName>
        <fullName evidence="3">Uncharacterized protein</fullName>
    </submittedName>
</protein>
<dbReference type="Proteomes" id="UP000588158">
    <property type="component" value="Unassembled WGS sequence"/>
</dbReference>
<reference evidence="3 4" key="1">
    <citation type="submission" date="2020-08" db="EMBL/GenBank/DDBJ databases">
        <title>Sequencing the genomes of 1000 actinobacteria strains.</title>
        <authorList>
            <person name="Klenk H.-P."/>
        </authorList>
    </citation>
    <scope>NUCLEOTIDE SEQUENCE [LARGE SCALE GENOMIC DNA]</scope>
    <source>
        <strain evidence="3 4">DSM 28796</strain>
    </source>
</reference>
<keyword evidence="4" id="KW-1185">Reference proteome</keyword>
<dbReference type="RefSeq" id="WP_184325923.1">
    <property type="nucleotide sequence ID" value="NZ_JACHLZ010000001.1"/>
</dbReference>
<proteinExistence type="predicted"/>
<keyword evidence="2" id="KW-0732">Signal</keyword>
<evidence type="ECO:0000256" key="2">
    <source>
        <dbReference type="SAM" id="SignalP"/>
    </source>
</evidence>
<organism evidence="3 4">
    <name type="scientific">Brachybacterium aquaticum</name>
    <dbReference type="NCBI Taxonomy" id="1432564"/>
    <lineage>
        <taxon>Bacteria</taxon>
        <taxon>Bacillati</taxon>
        <taxon>Actinomycetota</taxon>
        <taxon>Actinomycetes</taxon>
        <taxon>Micrococcales</taxon>
        <taxon>Dermabacteraceae</taxon>
        <taxon>Brachybacterium</taxon>
    </lineage>
</organism>
<feature type="region of interest" description="Disordered" evidence="1">
    <location>
        <begin position="30"/>
        <end position="104"/>
    </location>
</feature>
<evidence type="ECO:0000313" key="4">
    <source>
        <dbReference type="Proteomes" id="UP000588158"/>
    </source>
</evidence>
<comment type="caution">
    <text evidence="3">The sequence shown here is derived from an EMBL/GenBank/DDBJ whole genome shotgun (WGS) entry which is preliminary data.</text>
</comment>
<dbReference type="AlphaFoldDB" id="A0A841AH88"/>
<evidence type="ECO:0000313" key="3">
    <source>
        <dbReference type="EMBL" id="MBB5832632.1"/>
    </source>
</evidence>